<dbReference type="InterPro" id="IPR003043">
    <property type="entry name" value="Uropor_MeTrfase_CS"/>
</dbReference>
<feature type="domain" description="Tetrapyrrole methylase" evidence="7">
    <location>
        <begin position="8"/>
        <end position="219"/>
    </location>
</feature>
<dbReference type="InterPro" id="IPR014777">
    <property type="entry name" value="4pyrrole_Mease_sub1"/>
</dbReference>
<dbReference type="InterPro" id="IPR050161">
    <property type="entry name" value="Siro_Cobalamin_biosynth"/>
</dbReference>
<gene>
    <name evidence="9" type="primary">cobA</name>
    <name evidence="9" type="ORF">H6A13_01150</name>
</gene>
<evidence type="ECO:0000256" key="4">
    <source>
        <dbReference type="ARBA" id="ARBA00022691"/>
    </source>
</evidence>
<dbReference type="FunFam" id="3.30.950.10:FF:000001">
    <property type="entry name" value="Siroheme synthase"/>
    <property type="match status" value="1"/>
</dbReference>
<reference evidence="9" key="1">
    <citation type="submission" date="2020-08" db="EMBL/GenBank/DDBJ databases">
        <authorList>
            <person name="Cejkova D."/>
            <person name="Kubasova T."/>
            <person name="Jahodarova E."/>
            <person name="Rychlik I."/>
        </authorList>
    </citation>
    <scope>NUCLEOTIDE SEQUENCE</scope>
    <source>
        <strain evidence="9">An420c</strain>
    </source>
</reference>
<evidence type="ECO:0000259" key="7">
    <source>
        <dbReference type="Pfam" id="PF00590"/>
    </source>
</evidence>
<dbReference type="GO" id="GO:0004852">
    <property type="term" value="F:uroporphyrinogen-III synthase activity"/>
    <property type="evidence" value="ECO:0007669"/>
    <property type="project" value="InterPro"/>
</dbReference>
<dbReference type="CDD" id="cd11642">
    <property type="entry name" value="SUMT"/>
    <property type="match status" value="1"/>
</dbReference>
<dbReference type="EC" id="2.1.1.107" evidence="1"/>
<dbReference type="Gene3D" id="3.40.1010.10">
    <property type="entry name" value="Cobalt-precorrin-4 Transmethylase, Domain 1"/>
    <property type="match status" value="1"/>
</dbReference>
<dbReference type="Gene3D" id="3.40.50.10090">
    <property type="match status" value="2"/>
</dbReference>
<evidence type="ECO:0000313" key="9">
    <source>
        <dbReference type="EMBL" id="MBM6825713.1"/>
    </source>
</evidence>
<dbReference type="InterPro" id="IPR036108">
    <property type="entry name" value="4pyrrol_syn_uPrphyn_synt_sf"/>
</dbReference>
<dbReference type="Pfam" id="PF00590">
    <property type="entry name" value="TP_methylase"/>
    <property type="match status" value="1"/>
</dbReference>
<dbReference type="PROSITE" id="PS00840">
    <property type="entry name" value="SUMT_2"/>
    <property type="match status" value="1"/>
</dbReference>
<name>A0A939B9G7_9CLOT</name>
<accession>A0A939B9G7</accession>
<evidence type="ECO:0000256" key="5">
    <source>
        <dbReference type="ARBA" id="ARBA00023244"/>
    </source>
</evidence>
<dbReference type="InterPro" id="IPR003754">
    <property type="entry name" value="4pyrrol_synth_uPrphyn_synth"/>
</dbReference>
<dbReference type="AlphaFoldDB" id="A0A939B9G7"/>
<keyword evidence="3 6" id="KW-0808">Transferase</keyword>
<comment type="similarity">
    <text evidence="6">Belongs to the precorrin methyltransferase family.</text>
</comment>
<evidence type="ECO:0000256" key="3">
    <source>
        <dbReference type="ARBA" id="ARBA00022679"/>
    </source>
</evidence>
<protein>
    <recommendedName>
        <fullName evidence="1">uroporphyrinogen-III C-methyltransferase</fullName>
        <ecNumber evidence="1">2.1.1.107</ecNumber>
    </recommendedName>
</protein>
<keyword evidence="10" id="KW-1185">Reference proteome</keyword>
<dbReference type="SUPFAM" id="SSF69618">
    <property type="entry name" value="HemD-like"/>
    <property type="match status" value="1"/>
</dbReference>
<dbReference type="PANTHER" id="PTHR45790:SF3">
    <property type="entry name" value="S-ADENOSYL-L-METHIONINE-DEPENDENT UROPORPHYRINOGEN III METHYLTRANSFERASE, CHLOROPLASTIC"/>
    <property type="match status" value="1"/>
</dbReference>
<keyword evidence="5" id="KW-0627">Porphyrin biosynthesis</keyword>
<dbReference type="PANTHER" id="PTHR45790">
    <property type="entry name" value="SIROHEME SYNTHASE-RELATED"/>
    <property type="match status" value="1"/>
</dbReference>
<feature type="domain" description="Tetrapyrrole biosynthesis uroporphyrinogen III synthase" evidence="8">
    <location>
        <begin position="270"/>
        <end position="494"/>
    </location>
</feature>
<evidence type="ECO:0000256" key="1">
    <source>
        <dbReference type="ARBA" id="ARBA00012162"/>
    </source>
</evidence>
<organism evidence="9 10">
    <name type="scientific">Mordavella massiliensis</name>
    <dbReference type="NCBI Taxonomy" id="1871024"/>
    <lineage>
        <taxon>Bacteria</taxon>
        <taxon>Bacillati</taxon>
        <taxon>Bacillota</taxon>
        <taxon>Clostridia</taxon>
        <taxon>Eubacteriales</taxon>
        <taxon>Clostridiaceae</taxon>
        <taxon>Mordavella</taxon>
    </lineage>
</organism>
<dbReference type="GO" id="GO:0032259">
    <property type="term" value="P:methylation"/>
    <property type="evidence" value="ECO:0007669"/>
    <property type="project" value="UniProtKB-KW"/>
</dbReference>
<evidence type="ECO:0000256" key="6">
    <source>
        <dbReference type="RuleBase" id="RU003960"/>
    </source>
</evidence>
<dbReference type="NCBIfam" id="NF004790">
    <property type="entry name" value="PRK06136.1"/>
    <property type="match status" value="1"/>
</dbReference>
<dbReference type="Proteomes" id="UP000713880">
    <property type="component" value="Unassembled WGS sequence"/>
</dbReference>
<dbReference type="RefSeq" id="WP_204907801.1">
    <property type="nucleotide sequence ID" value="NZ_JACJLV010000002.1"/>
</dbReference>
<sequence>MEHKETGKVWLAGAGPGDAGLLTCKAKKVLESADVVVYDHLVGRDILARIRPDQKAVNVGKISGHHPIPQEEICQILVEEARQGKKVVRLKGGDPFLFGRGGEELLKLKEAGIPFEVIPGVTSALAVPAYAGIPVTHRDYVSSLHIVTGHKKKNGELECDYPALVRAGGTLVFLMGVTALPDIVKGLLDAGMDPQMPSAVIQEGTLAGQRKVSAPLAELLEACRKEEIQPPAIIVVGHVCRLSEEVSWYEKLPLSGMRVLVTRPRELISSMAERLRKKGAEVLEVPAINTRAVKSDRLAECLKETKSCDWIVFTSQIGVRVFFEYLEEHGLDIRNTYPARFAVIGEGTRKALGKYGIRADLMPETYEGEALARSLEALDVKGKRILIPRSASGNPKLTEILEKAGARTEDIPTYETVYEPCQALDIRREIDAGRIDCVTFTSSSTVHGFAAVSEGADYTRFTAACIGRQTMETAESYGMNCRMAEKATIESLTELVERIQKDR</sequence>
<dbReference type="SUPFAM" id="SSF53790">
    <property type="entry name" value="Tetrapyrrole methylase"/>
    <property type="match status" value="1"/>
</dbReference>
<dbReference type="InterPro" id="IPR006366">
    <property type="entry name" value="CobA/CysG_C"/>
</dbReference>
<dbReference type="FunFam" id="3.40.1010.10:FF:000001">
    <property type="entry name" value="Siroheme synthase"/>
    <property type="match status" value="1"/>
</dbReference>
<evidence type="ECO:0000259" key="8">
    <source>
        <dbReference type="Pfam" id="PF02602"/>
    </source>
</evidence>
<evidence type="ECO:0000313" key="10">
    <source>
        <dbReference type="Proteomes" id="UP000713880"/>
    </source>
</evidence>
<dbReference type="GO" id="GO:0004851">
    <property type="term" value="F:uroporphyrin-III C-methyltransferase activity"/>
    <property type="evidence" value="ECO:0007669"/>
    <property type="project" value="UniProtKB-EC"/>
</dbReference>
<evidence type="ECO:0000256" key="2">
    <source>
        <dbReference type="ARBA" id="ARBA00022603"/>
    </source>
</evidence>
<keyword evidence="2 6" id="KW-0489">Methyltransferase</keyword>
<dbReference type="InterPro" id="IPR035996">
    <property type="entry name" value="4pyrrol_Methylase_sf"/>
</dbReference>
<dbReference type="GO" id="GO:0019354">
    <property type="term" value="P:siroheme biosynthetic process"/>
    <property type="evidence" value="ECO:0007669"/>
    <property type="project" value="InterPro"/>
</dbReference>
<dbReference type="Pfam" id="PF02602">
    <property type="entry name" value="HEM4"/>
    <property type="match status" value="1"/>
</dbReference>
<proteinExistence type="inferred from homology"/>
<dbReference type="InterPro" id="IPR000878">
    <property type="entry name" value="4pyrrol_Mease"/>
</dbReference>
<dbReference type="CDD" id="cd06578">
    <property type="entry name" value="HemD"/>
    <property type="match status" value="1"/>
</dbReference>
<dbReference type="Gene3D" id="3.30.950.10">
    <property type="entry name" value="Methyltransferase, Cobalt-precorrin-4 Transmethylase, Domain 2"/>
    <property type="match status" value="1"/>
</dbReference>
<dbReference type="NCBIfam" id="TIGR01469">
    <property type="entry name" value="cobA_cysG_Cterm"/>
    <property type="match status" value="1"/>
</dbReference>
<comment type="caution">
    <text evidence="9">The sequence shown here is derived from an EMBL/GenBank/DDBJ whole genome shotgun (WGS) entry which is preliminary data.</text>
</comment>
<keyword evidence="4" id="KW-0949">S-adenosyl-L-methionine</keyword>
<dbReference type="InterPro" id="IPR014776">
    <property type="entry name" value="4pyrrole_Mease_sub2"/>
</dbReference>
<reference evidence="9" key="2">
    <citation type="journal article" date="2021" name="Sci. Rep.">
        <title>The distribution of antibiotic resistance genes in chicken gut microbiota commensals.</title>
        <authorList>
            <person name="Juricova H."/>
            <person name="Matiasovicova J."/>
            <person name="Kubasova T."/>
            <person name="Cejkova D."/>
            <person name="Rychlik I."/>
        </authorList>
    </citation>
    <scope>NUCLEOTIDE SEQUENCE</scope>
    <source>
        <strain evidence="9">An420c</strain>
    </source>
</reference>
<dbReference type="EMBL" id="JACJLV010000002">
    <property type="protein sequence ID" value="MBM6825713.1"/>
    <property type="molecule type" value="Genomic_DNA"/>
</dbReference>